<protein>
    <submittedName>
        <fullName evidence="1">Uncharacterized protein</fullName>
    </submittedName>
</protein>
<comment type="caution">
    <text evidence="1">The sequence shown here is derived from an EMBL/GenBank/DDBJ whole genome shotgun (WGS) entry which is preliminary data.</text>
</comment>
<evidence type="ECO:0000313" key="1">
    <source>
        <dbReference type="EMBL" id="KAH6946770.1"/>
    </source>
</evidence>
<keyword evidence="2" id="KW-1185">Reference proteome</keyword>
<reference evidence="1" key="1">
    <citation type="submission" date="2020-05" db="EMBL/GenBank/DDBJ databases">
        <title>Large-scale comparative analyses of tick genomes elucidate their genetic diversity and vector capacities.</title>
        <authorList>
            <person name="Jia N."/>
            <person name="Wang J."/>
            <person name="Shi W."/>
            <person name="Du L."/>
            <person name="Sun Y."/>
            <person name="Zhan W."/>
            <person name="Jiang J."/>
            <person name="Wang Q."/>
            <person name="Zhang B."/>
            <person name="Ji P."/>
            <person name="Sakyi L.B."/>
            <person name="Cui X."/>
            <person name="Yuan T."/>
            <person name="Jiang B."/>
            <person name="Yang W."/>
            <person name="Lam T.T.-Y."/>
            <person name="Chang Q."/>
            <person name="Ding S."/>
            <person name="Wang X."/>
            <person name="Zhu J."/>
            <person name="Ruan X."/>
            <person name="Zhao L."/>
            <person name="Wei J."/>
            <person name="Que T."/>
            <person name="Du C."/>
            <person name="Cheng J."/>
            <person name="Dai P."/>
            <person name="Han X."/>
            <person name="Huang E."/>
            <person name="Gao Y."/>
            <person name="Liu J."/>
            <person name="Shao H."/>
            <person name="Ye R."/>
            <person name="Li L."/>
            <person name="Wei W."/>
            <person name="Wang X."/>
            <person name="Wang C."/>
            <person name="Yang T."/>
            <person name="Huo Q."/>
            <person name="Li W."/>
            <person name="Guo W."/>
            <person name="Chen H."/>
            <person name="Zhou L."/>
            <person name="Ni X."/>
            <person name="Tian J."/>
            <person name="Zhou Y."/>
            <person name="Sheng Y."/>
            <person name="Liu T."/>
            <person name="Pan Y."/>
            <person name="Xia L."/>
            <person name="Li J."/>
            <person name="Zhao F."/>
            <person name="Cao W."/>
        </authorList>
    </citation>
    <scope>NUCLEOTIDE SEQUENCE</scope>
    <source>
        <strain evidence="1">Hyas-2018</strain>
    </source>
</reference>
<gene>
    <name evidence="1" type="ORF">HPB50_015062</name>
</gene>
<organism evidence="1 2">
    <name type="scientific">Hyalomma asiaticum</name>
    <name type="common">Tick</name>
    <dbReference type="NCBI Taxonomy" id="266040"/>
    <lineage>
        <taxon>Eukaryota</taxon>
        <taxon>Metazoa</taxon>
        <taxon>Ecdysozoa</taxon>
        <taxon>Arthropoda</taxon>
        <taxon>Chelicerata</taxon>
        <taxon>Arachnida</taxon>
        <taxon>Acari</taxon>
        <taxon>Parasitiformes</taxon>
        <taxon>Ixodida</taxon>
        <taxon>Ixodoidea</taxon>
        <taxon>Ixodidae</taxon>
        <taxon>Hyalomminae</taxon>
        <taxon>Hyalomma</taxon>
    </lineage>
</organism>
<accession>A0ACB7TIZ1</accession>
<name>A0ACB7TIZ1_HYAAI</name>
<evidence type="ECO:0000313" key="2">
    <source>
        <dbReference type="Proteomes" id="UP000821845"/>
    </source>
</evidence>
<dbReference type="EMBL" id="CM023481">
    <property type="protein sequence ID" value="KAH6946770.1"/>
    <property type="molecule type" value="Genomic_DNA"/>
</dbReference>
<proteinExistence type="predicted"/>
<sequence>MQSGTGHGSPVEQEATYLQRCLESETAHALREELQDSMAVYSVVVSMGRGQRAGVRWVAPCHFQDLRRTRRPPIDGQATQLSVDVA</sequence>
<dbReference type="Proteomes" id="UP000821845">
    <property type="component" value="Chromosome 1"/>
</dbReference>